<dbReference type="PANTHER" id="PTHR14499">
    <property type="entry name" value="POTASSIUM CHANNEL TETRAMERIZATION DOMAIN-CONTAINING"/>
    <property type="match status" value="1"/>
</dbReference>
<dbReference type="PANTHER" id="PTHR14499:SF136">
    <property type="entry name" value="GH08630P"/>
    <property type="match status" value="1"/>
</dbReference>
<name>A0ABM8W7A7_GIGMA</name>
<organism evidence="2 3">
    <name type="scientific">Gigaspora margarita</name>
    <dbReference type="NCBI Taxonomy" id="4874"/>
    <lineage>
        <taxon>Eukaryota</taxon>
        <taxon>Fungi</taxon>
        <taxon>Fungi incertae sedis</taxon>
        <taxon>Mucoromycota</taxon>
        <taxon>Glomeromycotina</taxon>
        <taxon>Glomeromycetes</taxon>
        <taxon>Diversisporales</taxon>
        <taxon>Gigasporaceae</taxon>
        <taxon>Gigaspora</taxon>
    </lineage>
</organism>
<dbReference type="Proteomes" id="UP000789901">
    <property type="component" value="Unassembled WGS sequence"/>
</dbReference>
<dbReference type="Pfam" id="PF02214">
    <property type="entry name" value="BTB_2"/>
    <property type="match status" value="1"/>
</dbReference>
<sequence>MDDETNNITGENLTDECSDETIILNVGGVKYETYRSTLTAYPDTFLGTMFQKRNRSLLIPRNGNEYFFDRSGQIFHYVMQFYRTGKLNIGNQLDTITSKEIEIELDFFQIPRPTSIDKIAITKIRNLISAFNELISTVVESYLKETSFKTDIDVLFLNNGQATVHAALLNEINLSDIFLDTKRYAYNIMSLYKDIIKERLENEYPELTWVHQHNGEDVLYWKIKLSISWTLNKEKIVKNL</sequence>
<dbReference type="SUPFAM" id="SSF54695">
    <property type="entry name" value="POZ domain"/>
    <property type="match status" value="1"/>
</dbReference>
<dbReference type="InterPro" id="IPR000210">
    <property type="entry name" value="BTB/POZ_dom"/>
</dbReference>
<keyword evidence="3" id="KW-1185">Reference proteome</keyword>
<protein>
    <submittedName>
        <fullName evidence="2">39245_t:CDS:1</fullName>
    </submittedName>
</protein>
<proteinExistence type="predicted"/>
<accession>A0ABM8W7A7</accession>
<evidence type="ECO:0000313" key="2">
    <source>
        <dbReference type="EMBL" id="CAG8544176.1"/>
    </source>
</evidence>
<gene>
    <name evidence="2" type="ORF">GMARGA_LOCUS4233</name>
</gene>
<reference evidence="2 3" key="1">
    <citation type="submission" date="2021-06" db="EMBL/GenBank/DDBJ databases">
        <authorList>
            <person name="Kallberg Y."/>
            <person name="Tangrot J."/>
            <person name="Rosling A."/>
        </authorList>
    </citation>
    <scope>NUCLEOTIDE SEQUENCE [LARGE SCALE GENOMIC DNA]</scope>
    <source>
        <strain evidence="2 3">120-4 pot B 10/14</strain>
    </source>
</reference>
<feature type="domain" description="BTB" evidence="1">
    <location>
        <begin position="18"/>
        <end position="91"/>
    </location>
</feature>
<dbReference type="PROSITE" id="PS50097">
    <property type="entry name" value="BTB"/>
    <property type="match status" value="1"/>
</dbReference>
<evidence type="ECO:0000313" key="3">
    <source>
        <dbReference type="Proteomes" id="UP000789901"/>
    </source>
</evidence>
<dbReference type="InterPro" id="IPR003131">
    <property type="entry name" value="T1-type_BTB"/>
</dbReference>
<evidence type="ECO:0000259" key="1">
    <source>
        <dbReference type="PROSITE" id="PS50097"/>
    </source>
</evidence>
<dbReference type="InterPro" id="IPR011333">
    <property type="entry name" value="SKP1/BTB/POZ_sf"/>
</dbReference>
<dbReference type="SMART" id="SM00225">
    <property type="entry name" value="BTB"/>
    <property type="match status" value="1"/>
</dbReference>
<dbReference type="EMBL" id="CAJVQB010001637">
    <property type="protein sequence ID" value="CAG8544176.1"/>
    <property type="molecule type" value="Genomic_DNA"/>
</dbReference>
<dbReference type="Gene3D" id="3.30.710.10">
    <property type="entry name" value="Potassium Channel Kv1.1, Chain A"/>
    <property type="match status" value="1"/>
</dbReference>
<comment type="caution">
    <text evidence="2">The sequence shown here is derived from an EMBL/GenBank/DDBJ whole genome shotgun (WGS) entry which is preliminary data.</text>
</comment>